<keyword evidence="7" id="KW-0319">Glycerol metabolism</keyword>
<dbReference type="GO" id="GO:0005524">
    <property type="term" value="F:ATP binding"/>
    <property type="evidence" value="ECO:0007669"/>
    <property type="project" value="UniProtKB-KW"/>
</dbReference>
<dbReference type="AlphaFoldDB" id="A0A4R4FCE8"/>
<evidence type="ECO:0000256" key="9">
    <source>
        <dbReference type="ARBA" id="ARBA00046577"/>
    </source>
</evidence>
<dbReference type="EMBL" id="SMMX01000011">
    <property type="protein sequence ID" value="TDA21155.1"/>
    <property type="molecule type" value="Genomic_DNA"/>
</dbReference>
<dbReference type="Pfam" id="PF02733">
    <property type="entry name" value="Dak1"/>
    <property type="match status" value="1"/>
</dbReference>
<feature type="domain" description="DhaK" evidence="13">
    <location>
        <begin position="7"/>
        <end position="328"/>
    </location>
</feature>
<protein>
    <recommendedName>
        <fullName evidence="3">phosphoenolpyruvate--glycerone phosphotransferase</fullName>
        <ecNumber evidence="3">2.7.1.121</ecNumber>
    </recommendedName>
</protein>
<keyword evidence="6 14" id="KW-0418">Kinase</keyword>
<accession>A0A4R4FCE8</accession>
<dbReference type="Pfam" id="PF02734">
    <property type="entry name" value="Dak2"/>
    <property type="match status" value="1"/>
</dbReference>
<organism evidence="14 15">
    <name type="scientific">Extibacter muris</name>
    <dbReference type="NCBI Taxonomy" id="1796622"/>
    <lineage>
        <taxon>Bacteria</taxon>
        <taxon>Bacillati</taxon>
        <taxon>Bacillota</taxon>
        <taxon>Clostridia</taxon>
        <taxon>Lachnospirales</taxon>
        <taxon>Lachnospiraceae</taxon>
        <taxon>Extibacter</taxon>
    </lineage>
</organism>
<dbReference type="SMART" id="SM01120">
    <property type="entry name" value="Dak2"/>
    <property type="match status" value="1"/>
</dbReference>
<evidence type="ECO:0000256" key="10">
    <source>
        <dbReference type="ARBA" id="ARBA00055771"/>
    </source>
</evidence>
<feature type="domain" description="DhaL" evidence="12">
    <location>
        <begin position="390"/>
        <end position="589"/>
    </location>
</feature>
<dbReference type="FunFam" id="1.25.40.340:FF:000002">
    <property type="entry name" value="Dihydroxyacetone kinase, L subunit"/>
    <property type="match status" value="1"/>
</dbReference>
<evidence type="ECO:0000256" key="1">
    <source>
        <dbReference type="ARBA" id="ARBA00001113"/>
    </source>
</evidence>
<dbReference type="InterPro" id="IPR050861">
    <property type="entry name" value="Dihydroxyacetone_Kinase"/>
</dbReference>
<feature type="compositionally biased region" description="Basic and acidic residues" evidence="11">
    <location>
        <begin position="345"/>
        <end position="364"/>
    </location>
</feature>
<dbReference type="InterPro" id="IPR004006">
    <property type="entry name" value="DhaK_dom"/>
</dbReference>
<evidence type="ECO:0000256" key="7">
    <source>
        <dbReference type="ARBA" id="ARBA00022798"/>
    </source>
</evidence>
<comment type="caution">
    <text evidence="14">The sequence shown here is derived from an EMBL/GenBank/DDBJ whole genome shotgun (WGS) entry which is preliminary data.</text>
</comment>
<comment type="subunit">
    <text evidence="9">Homodimer. The dihydroxyacetone kinase complex is composed of a homodimer of DhaM, a homodimer of DhaK and the subunit DhaL.</text>
</comment>
<keyword evidence="4" id="KW-0808">Transferase</keyword>
<dbReference type="GO" id="GO:0005829">
    <property type="term" value="C:cytosol"/>
    <property type="evidence" value="ECO:0007669"/>
    <property type="project" value="TreeGrafter"/>
</dbReference>
<comment type="function">
    <text evidence="10">ADP-binding subunit of the dihydroxyacetone kinase, which is responsible for the phosphoenolpyruvate (PEP)-dependent phosphorylation of dihydroxyacetone. DhaL-ADP is converted to DhaL-ATP via a phosphoryl group transfer from DhaM and transmits it to dihydroxyacetone binds to DhaK.</text>
</comment>
<dbReference type="Gene3D" id="1.25.40.340">
    <property type="match status" value="1"/>
</dbReference>
<evidence type="ECO:0000256" key="8">
    <source>
        <dbReference type="ARBA" id="ARBA00022840"/>
    </source>
</evidence>
<dbReference type="RefSeq" id="WP_132278838.1">
    <property type="nucleotide sequence ID" value="NZ_JAOBST010000022.1"/>
</dbReference>
<dbReference type="NCBIfam" id="NF011049">
    <property type="entry name" value="PRK14479.1"/>
    <property type="match status" value="1"/>
</dbReference>
<gene>
    <name evidence="14" type="primary">dhaL</name>
    <name evidence="14" type="ORF">E1963_13450</name>
</gene>
<dbReference type="PANTHER" id="PTHR28629:SF4">
    <property type="entry name" value="TRIOKINASE_FMN CYCLASE"/>
    <property type="match status" value="1"/>
</dbReference>
<sequence length="593" mass="64014">MRKIINDADHVVSEMMEGFVGAYSRYFRKHPEVNAILSRQKRTDKVALVIGGGSGHEPMFGGFVGKGLADAAACGNIFASPDPNTIYEAAKAVDNGKGVLFVYGCYAGDNLNFDMGEEFLRDDGIRTAHVRVQDDVASAPKERMEDRRGIAGDVFVVKIAGAACDAGLSLEEVTRAAEKARDHTRTIGVATAPAQLPGVDKPIFELGEDEIEYGMGLHGERGVLRTLWQPADVLAAKMYAQIMEDTDLQAGDEICVLVNGLGSTTITELAIVYRKIKELLDKDGIRVYDADLNNYCTSQEMGGFSVTFFQLDEELKGYYDSPCYCPYYAKGELAGSSCRQAEEQETVKKAENREAEGEDKRDGDASDGEAGAAVEPDIRQKGVLNELSAQDARRMLLYITDKIIEKKPYLTEIDSAIGDGDHGIGMAGGMKKAKEKLEQMAGEENAYAVFEAAGKAMLMSMGGASGVIFGSLYLAGAKGMEPKPVITAKDLARMEQKSLLAIQERGKAEVGDKTMVDALAPAVDAMKASCNEGLLPMLRAAEAAALQGVEDTKKYVAKFGRAKSLMERAVGYQDAGATSVWLIFQGMREYVEG</sequence>
<comment type="pathway">
    <text evidence="2">Polyol metabolism; glycerol degradation.</text>
</comment>
<dbReference type="FunFam" id="3.40.50.10440:FF:000001">
    <property type="entry name" value="Dihydroxyacetone kinase, DhaK subunit"/>
    <property type="match status" value="1"/>
</dbReference>
<dbReference type="EC" id="2.7.1.121" evidence="3"/>
<evidence type="ECO:0000259" key="13">
    <source>
        <dbReference type="PROSITE" id="PS51481"/>
    </source>
</evidence>
<proteinExistence type="predicted"/>
<evidence type="ECO:0000256" key="5">
    <source>
        <dbReference type="ARBA" id="ARBA00022741"/>
    </source>
</evidence>
<evidence type="ECO:0000256" key="3">
    <source>
        <dbReference type="ARBA" id="ARBA00012095"/>
    </source>
</evidence>
<evidence type="ECO:0000256" key="2">
    <source>
        <dbReference type="ARBA" id="ARBA00004745"/>
    </source>
</evidence>
<dbReference type="PROSITE" id="PS51481">
    <property type="entry name" value="DHAK"/>
    <property type="match status" value="1"/>
</dbReference>
<keyword evidence="15" id="KW-1185">Reference proteome</keyword>
<feature type="region of interest" description="Disordered" evidence="11">
    <location>
        <begin position="345"/>
        <end position="375"/>
    </location>
</feature>
<dbReference type="Proteomes" id="UP000295710">
    <property type="component" value="Unassembled WGS sequence"/>
</dbReference>
<keyword evidence="5" id="KW-0547">Nucleotide-binding</keyword>
<keyword evidence="8" id="KW-0067">ATP-binding</keyword>
<dbReference type="PANTHER" id="PTHR28629">
    <property type="entry name" value="TRIOKINASE/FMN CYCLASE"/>
    <property type="match status" value="1"/>
</dbReference>
<dbReference type="InterPro" id="IPR004007">
    <property type="entry name" value="DhaL_dom"/>
</dbReference>
<reference evidence="14 15" key="1">
    <citation type="journal article" date="2016" name="Nat. Microbiol.">
        <title>The Mouse Intestinal Bacterial Collection (miBC) provides host-specific insight into cultured diversity and functional potential of the gut microbiota.</title>
        <authorList>
            <person name="Lagkouvardos I."/>
            <person name="Pukall R."/>
            <person name="Abt B."/>
            <person name="Foesel B.U."/>
            <person name="Meier-Kolthoff J.P."/>
            <person name="Kumar N."/>
            <person name="Bresciani A."/>
            <person name="Martinez I."/>
            <person name="Just S."/>
            <person name="Ziegler C."/>
            <person name="Brugiroux S."/>
            <person name="Garzetti D."/>
            <person name="Wenning M."/>
            <person name="Bui T.P."/>
            <person name="Wang J."/>
            <person name="Hugenholtz F."/>
            <person name="Plugge C.M."/>
            <person name="Peterson D.A."/>
            <person name="Hornef M.W."/>
            <person name="Baines J.F."/>
            <person name="Smidt H."/>
            <person name="Walter J."/>
            <person name="Kristiansen K."/>
            <person name="Nielsen H.B."/>
            <person name="Haller D."/>
            <person name="Overmann J."/>
            <person name="Stecher B."/>
            <person name="Clavel T."/>
        </authorList>
    </citation>
    <scope>NUCLEOTIDE SEQUENCE [LARGE SCALE GENOMIC DNA]</scope>
    <source>
        <strain evidence="14 15">DSM 28560</strain>
    </source>
</reference>
<evidence type="ECO:0000256" key="4">
    <source>
        <dbReference type="ARBA" id="ARBA00022679"/>
    </source>
</evidence>
<dbReference type="SUPFAM" id="SSF82549">
    <property type="entry name" value="DAK1/DegV-like"/>
    <property type="match status" value="1"/>
</dbReference>
<dbReference type="SUPFAM" id="SSF101473">
    <property type="entry name" value="DhaL-like"/>
    <property type="match status" value="1"/>
</dbReference>
<evidence type="ECO:0000256" key="11">
    <source>
        <dbReference type="SAM" id="MobiDB-lite"/>
    </source>
</evidence>
<evidence type="ECO:0000313" key="14">
    <source>
        <dbReference type="EMBL" id="TDA21155.1"/>
    </source>
</evidence>
<dbReference type="GO" id="GO:0004371">
    <property type="term" value="F:glycerone kinase activity"/>
    <property type="evidence" value="ECO:0007669"/>
    <property type="project" value="InterPro"/>
</dbReference>
<dbReference type="Gene3D" id="3.40.50.10440">
    <property type="entry name" value="Dihydroxyacetone kinase, domain 1"/>
    <property type="match status" value="1"/>
</dbReference>
<dbReference type="GO" id="GO:0047324">
    <property type="term" value="F:phosphoenolpyruvate-glycerone phosphotransferase activity"/>
    <property type="evidence" value="ECO:0007669"/>
    <property type="project" value="UniProtKB-EC"/>
</dbReference>
<dbReference type="InterPro" id="IPR036117">
    <property type="entry name" value="DhaL_dom_sf"/>
</dbReference>
<dbReference type="PROSITE" id="PS51480">
    <property type="entry name" value="DHAL"/>
    <property type="match status" value="1"/>
</dbReference>
<dbReference type="GO" id="GO:0019563">
    <property type="term" value="P:glycerol catabolic process"/>
    <property type="evidence" value="ECO:0007669"/>
    <property type="project" value="TreeGrafter"/>
</dbReference>
<dbReference type="NCBIfam" id="TIGR02365">
    <property type="entry name" value="dha_L_ycgS"/>
    <property type="match status" value="1"/>
</dbReference>
<evidence type="ECO:0000256" key="6">
    <source>
        <dbReference type="ARBA" id="ARBA00022777"/>
    </source>
</evidence>
<evidence type="ECO:0000313" key="15">
    <source>
        <dbReference type="Proteomes" id="UP000295710"/>
    </source>
</evidence>
<dbReference type="Gene3D" id="3.30.1180.20">
    <property type="entry name" value="Dihydroxyacetone kinase, domain 2"/>
    <property type="match status" value="1"/>
</dbReference>
<dbReference type="InterPro" id="IPR012737">
    <property type="entry name" value="DhaK_L_YcgS"/>
</dbReference>
<name>A0A4R4FCE8_9FIRM</name>
<evidence type="ECO:0000259" key="12">
    <source>
        <dbReference type="PROSITE" id="PS51480"/>
    </source>
</evidence>
<comment type="catalytic activity">
    <reaction evidence="1">
        <text>dihydroxyacetone + phosphoenolpyruvate = dihydroxyacetone phosphate + pyruvate</text>
        <dbReference type="Rhea" id="RHEA:18381"/>
        <dbReference type="ChEBI" id="CHEBI:15361"/>
        <dbReference type="ChEBI" id="CHEBI:16016"/>
        <dbReference type="ChEBI" id="CHEBI:57642"/>
        <dbReference type="ChEBI" id="CHEBI:58702"/>
        <dbReference type="EC" id="2.7.1.121"/>
    </reaction>
</comment>